<dbReference type="SUPFAM" id="SSF110997">
    <property type="entry name" value="Sporulation related repeat"/>
    <property type="match status" value="1"/>
</dbReference>
<dbReference type="Pfam" id="PF18175">
    <property type="entry name" value="HU-CCDC81_bac_2"/>
    <property type="match status" value="1"/>
</dbReference>
<feature type="compositionally biased region" description="Acidic residues" evidence="1">
    <location>
        <begin position="167"/>
        <end position="178"/>
    </location>
</feature>
<evidence type="ECO:0000256" key="2">
    <source>
        <dbReference type="SAM" id="Phobius"/>
    </source>
</evidence>
<evidence type="ECO:0000313" key="4">
    <source>
        <dbReference type="EMBL" id="QIM10218.1"/>
    </source>
</evidence>
<sequence length="355" mass="39506">MNELSRHIEILLLDNDCVIVPGFGGFMAHHRPAEYIEEAGMFYPPQRTLGFNPQLKLNDSLLAQAYVEAYDISYPEAVKRIDSEVEEIKQTIVTSGSYEFHGIGIIRLLSTGRYDFEPCTAGLLTPELYALNSFAFDRICGAPATAEIPVTPSVTRKEADVQKETDTQNETEDIDSDEEERYNTIEIRLHTLRNILAAAMILLFFVFSSIPAGIGSNKVITCSVIDTKLITAFMKESNTLNTMMQTNVPKETIQAADTTANVNNSREEAREENNGTSKNEKHYTIVLASKVTKSGAEEFVAKLKKAGYGEARVQERGTMRKVIYGNYTSEAIASDTLKALRKANDTFADGWISRN</sequence>
<dbReference type="Gene3D" id="3.30.70.1070">
    <property type="entry name" value="Sporulation related repeat"/>
    <property type="match status" value="1"/>
</dbReference>
<feature type="compositionally biased region" description="Basic and acidic residues" evidence="1">
    <location>
        <begin position="155"/>
        <end position="166"/>
    </location>
</feature>
<proteinExistence type="predicted"/>
<reference evidence="4" key="1">
    <citation type="journal article" date="2020" name="J. ISSAAS">
        <title>Lactobacilli and other gastrointestinal microbiota of Peromyscus leucopus, reservoir host for agents of Lyme disease and other zoonoses in North America.</title>
        <authorList>
            <person name="Milovic A."/>
            <person name="Bassam K."/>
            <person name="Shao H."/>
            <person name="Chatzistamou I."/>
            <person name="Tufts D.M."/>
            <person name="Diuk-Wasser M."/>
            <person name="Barbour A.G."/>
        </authorList>
    </citation>
    <scope>NUCLEOTIDE SEQUENCE</scope>
    <source>
        <strain evidence="4">LL70</strain>
    </source>
</reference>
<feature type="transmembrane region" description="Helical" evidence="2">
    <location>
        <begin position="195"/>
        <end position="214"/>
    </location>
</feature>
<dbReference type="EMBL" id="MN990733">
    <property type="protein sequence ID" value="QIM10218.1"/>
    <property type="molecule type" value="Genomic_DNA"/>
</dbReference>
<dbReference type="AlphaFoldDB" id="A0A6G8F228"/>
<keyword evidence="4" id="KW-0132">Cell division</keyword>
<keyword evidence="2" id="KW-1133">Transmembrane helix</keyword>
<evidence type="ECO:0000256" key="1">
    <source>
        <dbReference type="SAM" id="MobiDB-lite"/>
    </source>
</evidence>
<feature type="region of interest" description="Disordered" evidence="1">
    <location>
        <begin position="258"/>
        <end position="278"/>
    </location>
</feature>
<dbReference type="InterPro" id="IPR040495">
    <property type="entry name" value="HU-CCDC81_bac_1"/>
</dbReference>
<name>A0A6G8F228_9BACT</name>
<evidence type="ECO:0000259" key="3">
    <source>
        <dbReference type="PROSITE" id="PS51724"/>
    </source>
</evidence>
<dbReference type="Pfam" id="PF05036">
    <property type="entry name" value="SPOR"/>
    <property type="match status" value="1"/>
</dbReference>
<feature type="domain" description="SPOR" evidence="3">
    <location>
        <begin position="277"/>
        <end position="355"/>
    </location>
</feature>
<accession>A0A6G8F228</accession>
<feature type="compositionally biased region" description="Basic and acidic residues" evidence="1">
    <location>
        <begin position="265"/>
        <end position="278"/>
    </location>
</feature>
<dbReference type="Pfam" id="PF18174">
    <property type="entry name" value="HU-CCDC81_bac_1"/>
    <property type="match status" value="1"/>
</dbReference>
<feature type="region of interest" description="Disordered" evidence="1">
    <location>
        <begin position="153"/>
        <end position="178"/>
    </location>
</feature>
<dbReference type="GO" id="GO:0042834">
    <property type="term" value="F:peptidoglycan binding"/>
    <property type="evidence" value="ECO:0007669"/>
    <property type="project" value="InterPro"/>
</dbReference>
<keyword evidence="2" id="KW-0812">Transmembrane</keyword>
<keyword evidence="2" id="KW-0472">Membrane</keyword>
<dbReference type="InterPro" id="IPR036680">
    <property type="entry name" value="SPOR-like_sf"/>
</dbReference>
<protein>
    <submittedName>
        <fullName evidence="4">Cell division protein</fullName>
    </submittedName>
</protein>
<dbReference type="GO" id="GO:0051301">
    <property type="term" value="P:cell division"/>
    <property type="evidence" value="ECO:0007669"/>
    <property type="project" value="UniProtKB-KW"/>
</dbReference>
<gene>
    <name evidence="4" type="ORF">Prevot485_3170</name>
</gene>
<dbReference type="InterPro" id="IPR041268">
    <property type="entry name" value="HU-CCDC81_bac_2"/>
</dbReference>
<organism evidence="4">
    <name type="scientific">uncultured Prevotella sp</name>
    <dbReference type="NCBI Taxonomy" id="159272"/>
    <lineage>
        <taxon>Bacteria</taxon>
        <taxon>Pseudomonadati</taxon>
        <taxon>Bacteroidota</taxon>
        <taxon>Bacteroidia</taxon>
        <taxon>Bacteroidales</taxon>
        <taxon>Prevotellaceae</taxon>
        <taxon>Prevotella</taxon>
        <taxon>environmental samples</taxon>
    </lineage>
</organism>
<dbReference type="InterPro" id="IPR007730">
    <property type="entry name" value="SPOR-like_dom"/>
</dbReference>
<dbReference type="PROSITE" id="PS51724">
    <property type="entry name" value="SPOR"/>
    <property type="match status" value="1"/>
</dbReference>
<keyword evidence="4" id="KW-0131">Cell cycle</keyword>